<evidence type="ECO:0000256" key="5">
    <source>
        <dbReference type="PIRSR" id="PIRSR000106-1"/>
    </source>
</evidence>
<evidence type="ECO:0000259" key="10">
    <source>
        <dbReference type="SMART" id="SM01274"/>
    </source>
</evidence>
<dbReference type="RefSeq" id="XP_067077821.1">
    <property type="nucleotide sequence ID" value="XM_067221720.1"/>
</dbReference>
<evidence type="ECO:0000256" key="6">
    <source>
        <dbReference type="PIRSR" id="PIRSR000106-2"/>
    </source>
</evidence>
<evidence type="ECO:0000313" key="11">
    <source>
        <dbReference type="EMBL" id="SCU66366.1"/>
    </source>
</evidence>
<dbReference type="InterPro" id="IPR015884">
    <property type="entry name" value="Malic_enzyme_CS"/>
</dbReference>
<keyword evidence="4 8" id="KW-0560">Oxidoreductase</keyword>
<feature type="domain" description="Malic enzyme NAD-binding" evidence="9">
    <location>
        <begin position="270"/>
        <end position="530"/>
    </location>
</feature>
<keyword evidence="12" id="KW-1185">Reference proteome</keyword>
<dbReference type="Gene3D" id="3.40.50.10380">
    <property type="entry name" value="Malic enzyme, N-terminal domain"/>
    <property type="match status" value="1"/>
</dbReference>
<dbReference type="InterPro" id="IPR012302">
    <property type="entry name" value="Malic_NAD-bd"/>
</dbReference>
<dbReference type="InterPro" id="IPR036291">
    <property type="entry name" value="NAD(P)-bd_dom_sf"/>
</dbReference>
<dbReference type="GO" id="GO:0051287">
    <property type="term" value="F:NAD binding"/>
    <property type="evidence" value="ECO:0007669"/>
    <property type="project" value="InterPro"/>
</dbReference>
<feature type="binding site" evidence="7">
    <location>
        <position position="269"/>
    </location>
    <ligand>
        <name>a divalent metal cation</name>
        <dbReference type="ChEBI" id="CHEBI:60240"/>
    </ligand>
</feature>
<accession>A0A1G4I3J1</accession>
<dbReference type="GO" id="GO:0005739">
    <property type="term" value="C:mitochondrion"/>
    <property type="evidence" value="ECO:0007669"/>
    <property type="project" value="TreeGrafter"/>
</dbReference>
<comment type="cofactor">
    <cofactor evidence="7">
        <name>Mg(2+)</name>
        <dbReference type="ChEBI" id="CHEBI:18420"/>
    </cofactor>
    <cofactor evidence="7">
        <name>Mn(2+)</name>
        <dbReference type="ChEBI" id="CHEBI:29035"/>
    </cofactor>
    <text evidence="7">Divalent metal cations. Prefers magnesium or manganese.</text>
</comment>
<dbReference type="GO" id="GO:0004471">
    <property type="term" value="F:malate dehydrogenase (decarboxylating) (NAD+) activity"/>
    <property type="evidence" value="ECO:0007669"/>
    <property type="project" value="TreeGrafter"/>
</dbReference>
<dbReference type="GeneID" id="92378826"/>
<dbReference type="InterPro" id="IPR001891">
    <property type="entry name" value="Malic_OxRdtase"/>
</dbReference>
<dbReference type="Pfam" id="PF03949">
    <property type="entry name" value="Malic_M"/>
    <property type="match status" value="1"/>
</dbReference>
<dbReference type="SUPFAM" id="SSF53223">
    <property type="entry name" value="Aminoacid dehydrogenase-like, N-terminal domain"/>
    <property type="match status" value="1"/>
</dbReference>
<dbReference type="PRINTS" id="PR00072">
    <property type="entry name" value="MALOXRDTASE"/>
</dbReference>
<feature type="binding site" evidence="7">
    <location>
        <position position="246"/>
    </location>
    <ligand>
        <name>a divalent metal cation</name>
        <dbReference type="ChEBI" id="CHEBI:60240"/>
    </ligand>
</feature>
<dbReference type="AlphaFoldDB" id="A0A1G4I3J1"/>
<dbReference type="Proteomes" id="UP000195570">
    <property type="component" value="Unassembled WGS sequence"/>
</dbReference>
<dbReference type="FunFam" id="3.40.50.720:FF:000182">
    <property type="entry name" value="NAD-dependent malic enzyme"/>
    <property type="match status" value="1"/>
</dbReference>
<dbReference type="SMART" id="SM01274">
    <property type="entry name" value="malic"/>
    <property type="match status" value="1"/>
</dbReference>
<gene>
    <name evidence="11" type="ORF">TEOVI_000488600</name>
</gene>
<dbReference type="EMBL" id="CZPT02000533">
    <property type="protein sequence ID" value="SCU66366.1"/>
    <property type="molecule type" value="Genomic_DNA"/>
</dbReference>
<dbReference type="Gene3D" id="3.40.50.720">
    <property type="entry name" value="NAD(P)-binding Rossmann-like Domain"/>
    <property type="match status" value="1"/>
</dbReference>
<comment type="similarity">
    <text evidence="2 8">Belongs to the malic enzymes family.</text>
</comment>
<proteinExistence type="inferred from homology"/>
<dbReference type="NCBIfam" id="NF010052">
    <property type="entry name" value="PRK13529.1"/>
    <property type="match status" value="1"/>
</dbReference>
<dbReference type="PROSITE" id="PS00331">
    <property type="entry name" value="MALIC_ENZYMES"/>
    <property type="match status" value="1"/>
</dbReference>
<dbReference type="Pfam" id="PF00390">
    <property type="entry name" value="malic"/>
    <property type="match status" value="1"/>
</dbReference>
<protein>
    <recommendedName>
        <fullName evidence="8">Malic enzyme</fullName>
    </recommendedName>
</protein>
<feature type="active site" description="Proton acceptor" evidence="5">
    <location>
        <position position="174"/>
    </location>
</feature>
<comment type="caution">
    <text evidence="11">The sequence shown here is derived from an EMBL/GenBank/DDBJ whole genome shotgun (WGS) entry which is preliminary data.</text>
</comment>
<dbReference type="GO" id="GO:0046872">
    <property type="term" value="F:metal ion binding"/>
    <property type="evidence" value="ECO:0007669"/>
    <property type="project" value="UniProtKB-KW"/>
</dbReference>
<dbReference type="PIRSF" id="PIRSF000106">
    <property type="entry name" value="ME"/>
    <property type="match status" value="1"/>
</dbReference>
<keyword evidence="3 7" id="KW-0479">Metal-binding</keyword>
<dbReference type="SMART" id="SM00919">
    <property type="entry name" value="Malic_M"/>
    <property type="match status" value="1"/>
</dbReference>
<dbReference type="PANTHER" id="PTHR23406:SF32">
    <property type="entry name" value="NADP-DEPENDENT MALIC ENZYME"/>
    <property type="match status" value="1"/>
</dbReference>
<name>A0A1G4I3J1_TRYEQ</name>
<dbReference type="InterPro" id="IPR046346">
    <property type="entry name" value="Aminoacid_DH-like_N_sf"/>
</dbReference>
<feature type="binding site" evidence="6">
    <location>
        <position position="460"/>
    </location>
    <ligand>
        <name>(S)-malate</name>
        <dbReference type="ChEBI" id="CHEBI:15589"/>
    </ligand>
</feature>
<dbReference type="InterPro" id="IPR037062">
    <property type="entry name" value="Malic_N_dom_sf"/>
</dbReference>
<dbReference type="VEuPathDB" id="TriTrypDB:TEOVI_000488600"/>
<feature type="binding site" evidence="7">
    <location>
        <position position="245"/>
    </location>
    <ligand>
        <name>a divalent metal cation</name>
        <dbReference type="ChEBI" id="CHEBI:60240"/>
    </ligand>
</feature>
<dbReference type="FunFam" id="3.40.50.10380:FF:000013">
    <property type="entry name" value="Malic enzyme, putative"/>
    <property type="match status" value="1"/>
</dbReference>
<evidence type="ECO:0000256" key="7">
    <source>
        <dbReference type="PIRSR" id="PIRSR000106-3"/>
    </source>
</evidence>
<evidence type="ECO:0000256" key="4">
    <source>
        <dbReference type="ARBA" id="ARBA00023002"/>
    </source>
</evidence>
<evidence type="ECO:0000256" key="1">
    <source>
        <dbReference type="ARBA" id="ARBA00001936"/>
    </source>
</evidence>
<dbReference type="SUPFAM" id="SSF51735">
    <property type="entry name" value="NAD(P)-binding Rossmann-fold domains"/>
    <property type="match status" value="1"/>
</dbReference>
<evidence type="ECO:0000259" key="9">
    <source>
        <dbReference type="SMART" id="SM00919"/>
    </source>
</evidence>
<evidence type="ECO:0000256" key="8">
    <source>
        <dbReference type="RuleBase" id="RU003426"/>
    </source>
</evidence>
<feature type="active site" description="Proton donor" evidence="5">
    <location>
        <position position="103"/>
    </location>
</feature>
<evidence type="ECO:0000256" key="2">
    <source>
        <dbReference type="ARBA" id="ARBA00008785"/>
    </source>
</evidence>
<sequence>MLGRSFKLCVSTNARGIDFLRNRFTNKSTAFTRKEREHLGVVGLLPPAEETLDDHVKRCWTQLTHLEYPINKYQLLQGILSTNTVLYYKIVETYMKETLPIIYTPTVGEACQKYGNIFQRDHGLYISMKERGVIRQTLENLRKPEVEVIVITDGSRILGLGDLGANGMGISIGKCSLYVAAGGINPSRILPVMMDVGTDNEGLRADPQYLGLRQKRPSDEDFYALLDEFMEAASEAWPEAVIQFEDFSNNHCFDMLERYQNKYRCFNDDIQGTGAVIAAGFLNAIEASGIPAEDHRIVFFGAGSAATGVATCIVDLVAAKYKKTFAEVQNNVYLLDTKGVITTTRGDKLAPHKVPWARTDISAEQSKSLSTLVDAVKFVKPTALIGLGAQGGVFTEDILKFMRSYCEKPVIFALSNPSSKVEVTPDNAFKWTDGKAIVATGSPFPPTTLNGKTYKASQGNNLYVFPGIGLGCAIAQPKNIPQEVLQTAAVTLSKLVDRNVMASEGALYPCIDEVREVSKQVAAAVIEKLQEMGLAKEGLPTSKEERLKLVEERMWTPKYLGPEYYLSKKLE</sequence>
<feature type="binding site" evidence="6">
    <location>
        <position position="416"/>
    </location>
    <ligand>
        <name>(S)-malate</name>
        <dbReference type="ChEBI" id="CHEBI:15589"/>
    </ligand>
</feature>
<reference evidence="11" key="1">
    <citation type="submission" date="2016-09" db="EMBL/GenBank/DDBJ databases">
        <authorList>
            <person name="Hebert L."/>
            <person name="Moumen B."/>
        </authorList>
    </citation>
    <scope>NUCLEOTIDE SEQUENCE [LARGE SCALE GENOMIC DNA]</scope>
    <source>
        <strain evidence="11">OVI</strain>
    </source>
</reference>
<organism evidence="11 12">
    <name type="scientific">Trypanosoma equiperdum</name>
    <dbReference type="NCBI Taxonomy" id="5694"/>
    <lineage>
        <taxon>Eukaryota</taxon>
        <taxon>Discoba</taxon>
        <taxon>Euglenozoa</taxon>
        <taxon>Kinetoplastea</taxon>
        <taxon>Metakinetoplastina</taxon>
        <taxon>Trypanosomatida</taxon>
        <taxon>Trypanosomatidae</taxon>
        <taxon>Trypanosoma</taxon>
    </lineage>
</organism>
<feature type="domain" description="Malic enzyme N-terminal" evidence="10">
    <location>
        <begin position="80"/>
        <end position="260"/>
    </location>
</feature>
<dbReference type="PANTHER" id="PTHR23406">
    <property type="entry name" value="MALIC ENZYME-RELATED"/>
    <property type="match status" value="1"/>
</dbReference>
<comment type="cofactor">
    <cofactor evidence="1">
        <name>Mn(2+)</name>
        <dbReference type="ChEBI" id="CHEBI:29035"/>
    </cofactor>
</comment>
<evidence type="ECO:0000256" key="3">
    <source>
        <dbReference type="ARBA" id="ARBA00022723"/>
    </source>
</evidence>
<dbReference type="InterPro" id="IPR012301">
    <property type="entry name" value="Malic_N_dom"/>
</dbReference>
<evidence type="ECO:0000313" key="12">
    <source>
        <dbReference type="Proteomes" id="UP000195570"/>
    </source>
</evidence>
<feature type="binding site" evidence="6">
    <location>
        <position position="156"/>
    </location>
    <ligand>
        <name>(S)-malate</name>
        <dbReference type="ChEBI" id="CHEBI:15589"/>
    </ligand>
</feature>
<dbReference type="GO" id="GO:0006108">
    <property type="term" value="P:malate metabolic process"/>
    <property type="evidence" value="ECO:0007669"/>
    <property type="project" value="TreeGrafter"/>
</dbReference>